<evidence type="ECO:0000313" key="2">
    <source>
        <dbReference type="Proteomes" id="UP000252519"/>
    </source>
</evidence>
<protein>
    <submittedName>
        <fullName evidence="1">Uncharacterized protein</fullName>
    </submittedName>
</protein>
<dbReference type="AlphaFoldDB" id="A0A368FHN2"/>
<dbReference type="Proteomes" id="UP000252519">
    <property type="component" value="Unassembled WGS sequence"/>
</dbReference>
<organism evidence="1 2">
    <name type="scientific">Ancylostoma caninum</name>
    <name type="common">Dog hookworm</name>
    <dbReference type="NCBI Taxonomy" id="29170"/>
    <lineage>
        <taxon>Eukaryota</taxon>
        <taxon>Metazoa</taxon>
        <taxon>Ecdysozoa</taxon>
        <taxon>Nematoda</taxon>
        <taxon>Chromadorea</taxon>
        <taxon>Rhabditida</taxon>
        <taxon>Rhabditina</taxon>
        <taxon>Rhabditomorpha</taxon>
        <taxon>Strongyloidea</taxon>
        <taxon>Ancylostomatidae</taxon>
        <taxon>Ancylostomatinae</taxon>
        <taxon>Ancylostoma</taxon>
    </lineage>
</organism>
<reference evidence="1 2" key="1">
    <citation type="submission" date="2014-10" db="EMBL/GenBank/DDBJ databases">
        <title>Draft genome of the hookworm Ancylostoma caninum.</title>
        <authorList>
            <person name="Mitreva M."/>
        </authorList>
    </citation>
    <scope>NUCLEOTIDE SEQUENCE [LARGE SCALE GENOMIC DNA]</scope>
    <source>
        <strain evidence="1 2">Baltimore</strain>
    </source>
</reference>
<proteinExistence type="predicted"/>
<keyword evidence="2" id="KW-1185">Reference proteome</keyword>
<evidence type="ECO:0000313" key="1">
    <source>
        <dbReference type="EMBL" id="RCN31646.1"/>
    </source>
</evidence>
<dbReference type="STRING" id="29170.A0A368FHN2"/>
<dbReference type="EMBL" id="JOJR01001250">
    <property type="protein sequence ID" value="RCN31646.1"/>
    <property type="molecule type" value="Genomic_DNA"/>
</dbReference>
<gene>
    <name evidence="1" type="ORF">ANCCAN_22567</name>
</gene>
<comment type="caution">
    <text evidence="1">The sequence shown here is derived from an EMBL/GenBank/DDBJ whole genome shotgun (WGS) entry which is preliminary data.</text>
</comment>
<sequence>MYFIFVHPNILPTWMYILNERTTFVCSVVFDCLPDLKPGVGSAFLLTSDSSQALLPKRFRDSSGALDAVS</sequence>
<name>A0A368FHN2_ANCCA</name>
<accession>A0A368FHN2</accession>
<dbReference type="OrthoDB" id="5982228at2759"/>